<dbReference type="Gene3D" id="3.30.40.10">
    <property type="entry name" value="Zinc/RING finger domain, C3HC4 (zinc finger)"/>
    <property type="match status" value="1"/>
</dbReference>
<evidence type="ECO:0000256" key="8">
    <source>
        <dbReference type="ARBA" id="ARBA00022786"/>
    </source>
</evidence>
<dbReference type="FunFam" id="3.30.40.10:FF:000055">
    <property type="entry name" value="Ubiquitin conjugation factor e4 a"/>
    <property type="match status" value="1"/>
</dbReference>
<organism evidence="13 14">
    <name type="scientific">Cardiocondyla obscurior</name>
    <dbReference type="NCBI Taxonomy" id="286306"/>
    <lineage>
        <taxon>Eukaryota</taxon>
        <taxon>Metazoa</taxon>
        <taxon>Ecdysozoa</taxon>
        <taxon>Arthropoda</taxon>
        <taxon>Hexapoda</taxon>
        <taxon>Insecta</taxon>
        <taxon>Pterygota</taxon>
        <taxon>Neoptera</taxon>
        <taxon>Endopterygota</taxon>
        <taxon>Hymenoptera</taxon>
        <taxon>Apocrita</taxon>
        <taxon>Aculeata</taxon>
        <taxon>Formicoidea</taxon>
        <taxon>Formicidae</taxon>
        <taxon>Myrmicinae</taxon>
        <taxon>Cardiocondyla</taxon>
    </lineage>
</organism>
<dbReference type="GO" id="GO:0006511">
    <property type="term" value="P:ubiquitin-dependent protein catabolic process"/>
    <property type="evidence" value="ECO:0007669"/>
    <property type="project" value="InterPro"/>
</dbReference>
<evidence type="ECO:0000256" key="3">
    <source>
        <dbReference type="ARBA" id="ARBA00004906"/>
    </source>
</evidence>
<dbReference type="GO" id="GO:0000151">
    <property type="term" value="C:ubiquitin ligase complex"/>
    <property type="evidence" value="ECO:0007669"/>
    <property type="project" value="InterPro"/>
</dbReference>
<keyword evidence="6" id="KW-0963">Cytoplasm</keyword>
<dbReference type="PANTHER" id="PTHR13931:SF16">
    <property type="entry name" value="UBIQUITIN CONJUGATION FACTOR E4 A"/>
    <property type="match status" value="1"/>
</dbReference>
<evidence type="ECO:0000256" key="1">
    <source>
        <dbReference type="ARBA" id="ARBA00000900"/>
    </source>
</evidence>
<evidence type="ECO:0000256" key="11">
    <source>
        <dbReference type="ARBA" id="ARBA00040077"/>
    </source>
</evidence>
<dbReference type="Proteomes" id="UP001430953">
    <property type="component" value="Unassembled WGS sequence"/>
</dbReference>
<dbReference type="Pfam" id="PF04564">
    <property type="entry name" value="U-box"/>
    <property type="match status" value="1"/>
</dbReference>
<gene>
    <name evidence="13" type="ORF">PUN28_017667</name>
</gene>
<dbReference type="GO" id="GO:0036503">
    <property type="term" value="P:ERAD pathway"/>
    <property type="evidence" value="ECO:0007669"/>
    <property type="project" value="InterPro"/>
</dbReference>
<comment type="subcellular location">
    <subcellularLocation>
        <location evidence="2">Cytoplasm</location>
    </subcellularLocation>
</comment>
<proteinExistence type="inferred from homology"/>
<dbReference type="GO" id="GO:0005737">
    <property type="term" value="C:cytoplasm"/>
    <property type="evidence" value="ECO:0007669"/>
    <property type="project" value="UniProtKB-SubCell"/>
</dbReference>
<feature type="domain" description="U-box" evidence="12">
    <location>
        <begin position="939"/>
        <end position="1013"/>
    </location>
</feature>
<dbReference type="PANTHER" id="PTHR13931">
    <property type="entry name" value="UBIQUITINATION FACTOR E4"/>
    <property type="match status" value="1"/>
</dbReference>
<evidence type="ECO:0000313" key="14">
    <source>
        <dbReference type="Proteomes" id="UP001430953"/>
    </source>
</evidence>
<comment type="function">
    <text evidence="10">Ubiquitin-protein ligase that probably functions as an E3 ligase in conjunction with specific E1 and E2 ligases. May also function as an E4 ligase mediating the assembly of polyubiquitin chains on substrates ubiquitinated by another E3 ubiquitin ligase. Mediates 'Lys-48'-linked polyubiquitination of substrates.</text>
</comment>
<dbReference type="InterPro" id="IPR019474">
    <property type="entry name" value="Ub_conjug_fac_E4_core"/>
</dbReference>
<sequence length="1020" mass="116230">MCNNIRGNPFAGLFSTDNDAVSFSSQHSADNANYAEIESPGAIKDVPENTTVSTDLDSKIDQLMAHVFGLTLHRDDDSLVYVEADSMEHAVFERLLLQEPKPKLQDAINSHIVETQVITYLYECYCRLKQYQINGGLEDTVRNACQIVLRNANTALQEPDLFQYQEVYSQFVALFMDNATSKSELSSFVSGIVEEANQESNVENIIEKSFSPILDIVHKEVTQSNLFTFRQQWFALLNIFCTIEPLAKLIVHHSTPKNNQGCAYSDTLLGALFSISCLPKTAKDPYDLFDKPLQQSNTVMESTIWIALDSLSEALYKVFHSLLKCSVEVRHLTLQWLGNCLHTNANRGKLWNSHMEMGLLGVLCVSDGFMLNVGNVLLRFCQPFCAKLNDTKVPKIDPTYCTVEAEDDPESLRRGLHMKGLSSETCLVPTPEGESRPVSDSFGFITECFFLTHRALDLGYRVVLDKFLKTNQDLARIQRAYNDAQTGGSSEVLELITQRMEAEMMKYLSLKASLLVPEMLKHLSKFHAMTAFWLIQVNLYNVTEEEDKQDYAPKQYIPVTFPLSETVPITLRCIPEFVVENTIGFLCFLRRLSPNTFEEQGIDFLNPILTEIIVLMESRHRLYNPHLRARLTESLEALLPTVDESVVPPTPNLGTFHREQLFLTHPHRQHIIVNLLQVFVSIEMTGQSVQFEQKFNYRRPMYVVMDYLWKLTDHRNNFITLAQEAESNMEAVQPPLFLRFINLLMNDAVFLLDEALSNMAQLRQMLQARESGEWNKLPPNEREQQAAYLQHIGMIARFDNILGRKTIKTIKMLTTEIKSIFCHPTMVDRIASMLNYLLLQLVGPNKKNFKVNDQKEYAFNPANLVLNICEIYINLSKNESFTLAVSQDGRSYSPDLFKLADNVLVRIGGVGILGDLDQFAKSVEEAATLKREEEEILTGVPDEFLDPIMSTIMTDPVILPSSKITIDRQTIARHLLSDQTDPFNRSPLTMDMVKSNIELQQKIQEWISQRKLEKALRTNT</sequence>
<dbReference type="InterPro" id="IPR003613">
    <property type="entry name" value="Ubox_domain"/>
</dbReference>
<dbReference type="EMBL" id="JADYXP020000021">
    <property type="protein sequence ID" value="KAL0103556.1"/>
    <property type="molecule type" value="Genomic_DNA"/>
</dbReference>
<evidence type="ECO:0000256" key="9">
    <source>
        <dbReference type="ARBA" id="ARBA00022990"/>
    </source>
</evidence>
<dbReference type="SMART" id="SM00504">
    <property type="entry name" value="Ubox"/>
    <property type="match status" value="1"/>
</dbReference>
<dbReference type="GO" id="GO:0005634">
    <property type="term" value="C:nucleus"/>
    <property type="evidence" value="ECO:0007669"/>
    <property type="project" value="TreeGrafter"/>
</dbReference>
<dbReference type="InterPro" id="IPR013083">
    <property type="entry name" value="Znf_RING/FYVE/PHD"/>
</dbReference>
<dbReference type="Pfam" id="PF10408">
    <property type="entry name" value="Ufd2P_core"/>
    <property type="match status" value="1"/>
</dbReference>
<name>A0AAW2EMG1_9HYME</name>
<evidence type="ECO:0000259" key="12">
    <source>
        <dbReference type="PROSITE" id="PS51698"/>
    </source>
</evidence>
<comment type="pathway">
    <text evidence="3">Protein modification; protein ubiquitination.</text>
</comment>
<dbReference type="InterPro" id="IPR045132">
    <property type="entry name" value="UBE4"/>
</dbReference>
<dbReference type="AlphaFoldDB" id="A0AAW2EMG1"/>
<evidence type="ECO:0000256" key="2">
    <source>
        <dbReference type="ARBA" id="ARBA00004496"/>
    </source>
</evidence>
<evidence type="ECO:0000256" key="5">
    <source>
        <dbReference type="ARBA" id="ARBA00012483"/>
    </source>
</evidence>
<comment type="caution">
    <text evidence="13">The sequence shown here is derived from an EMBL/GenBank/DDBJ whole genome shotgun (WGS) entry which is preliminary data.</text>
</comment>
<evidence type="ECO:0000256" key="10">
    <source>
        <dbReference type="ARBA" id="ARBA00037624"/>
    </source>
</evidence>
<evidence type="ECO:0000256" key="6">
    <source>
        <dbReference type="ARBA" id="ARBA00022490"/>
    </source>
</evidence>
<comment type="similarity">
    <text evidence="4">Belongs to the ubiquitin conjugation factor E4 family.</text>
</comment>
<keyword evidence="7" id="KW-0808">Transferase</keyword>
<dbReference type="GO" id="GO:0000209">
    <property type="term" value="P:protein polyubiquitination"/>
    <property type="evidence" value="ECO:0007669"/>
    <property type="project" value="TreeGrafter"/>
</dbReference>
<evidence type="ECO:0000256" key="4">
    <source>
        <dbReference type="ARBA" id="ARBA00007434"/>
    </source>
</evidence>
<evidence type="ECO:0000256" key="7">
    <source>
        <dbReference type="ARBA" id="ARBA00022679"/>
    </source>
</evidence>
<keyword evidence="9" id="KW-0007">Acetylation</keyword>
<dbReference type="SUPFAM" id="SSF57850">
    <property type="entry name" value="RING/U-box"/>
    <property type="match status" value="1"/>
</dbReference>
<reference evidence="13 14" key="1">
    <citation type="submission" date="2023-03" db="EMBL/GenBank/DDBJ databases">
        <title>High recombination rates correlate with genetic variation in Cardiocondyla obscurior ants.</title>
        <authorList>
            <person name="Errbii M."/>
        </authorList>
    </citation>
    <scope>NUCLEOTIDE SEQUENCE [LARGE SCALE GENOMIC DNA]</scope>
    <source>
        <strain evidence="13">Alpha-2009</strain>
        <tissue evidence="13">Whole body</tissue>
    </source>
</reference>
<keyword evidence="8" id="KW-0833">Ubl conjugation pathway</keyword>
<protein>
    <recommendedName>
        <fullName evidence="11">Ubiquitin conjugation factor E4 A</fullName>
        <ecNumber evidence="5">2.3.2.27</ecNumber>
    </recommendedName>
</protein>
<dbReference type="PROSITE" id="PS51698">
    <property type="entry name" value="U_BOX"/>
    <property type="match status" value="1"/>
</dbReference>
<dbReference type="CDD" id="cd16657">
    <property type="entry name" value="RING-Ubox_UBE4A"/>
    <property type="match status" value="1"/>
</dbReference>
<accession>A0AAW2EMG1</accession>
<comment type="catalytic activity">
    <reaction evidence="1">
        <text>S-ubiquitinyl-[E2 ubiquitin-conjugating enzyme]-L-cysteine + [acceptor protein]-L-lysine = [E2 ubiquitin-conjugating enzyme]-L-cysteine + N(6)-ubiquitinyl-[acceptor protein]-L-lysine.</text>
        <dbReference type="EC" id="2.3.2.27"/>
    </reaction>
</comment>
<evidence type="ECO:0000313" key="13">
    <source>
        <dbReference type="EMBL" id="KAL0103556.1"/>
    </source>
</evidence>
<keyword evidence="14" id="KW-1185">Reference proteome</keyword>
<dbReference type="EC" id="2.3.2.27" evidence="5"/>
<dbReference type="GO" id="GO:0034450">
    <property type="term" value="F:ubiquitin-ubiquitin ligase activity"/>
    <property type="evidence" value="ECO:0007669"/>
    <property type="project" value="InterPro"/>
</dbReference>